<dbReference type="SUPFAM" id="SSF103473">
    <property type="entry name" value="MFS general substrate transporter"/>
    <property type="match status" value="1"/>
</dbReference>
<keyword evidence="3 6" id="KW-0812">Transmembrane</keyword>
<evidence type="ECO:0000256" key="2">
    <source>
        <dbReference type="ARBA" id="ARBA00022475"/>
    </source>
</evidence>
<dbReference type="PANTHER" id="PTHR43124">
    <property type="entry name" value="PURINE EFFLUX PUMP PBUE"/>
    <property type="match status" value="1"/>
</dbReference>
<feature type="transmembrane region" description="Helical" evidence="6">
    <location>
        <begin position="39"/>
        <end position="63"/>
    </location>
</feature>
<evidence type="ECO:0000256" key="4">
    <source>
        <dbReference type="ARBA" id="ARBA00022989"/>
    </source>
</evidence>
<dbReference type="InterPro" id="IPR011701">
    <property type="entry name" value="MFS"/>
</dbReference>
<comment type="subcellular location">
    <subcellularLocation>
        <location evidence="1">Cell membrane</location>
        <topology evidence="1">Multi-pass membrane protein</topology>
    </subcellularLocation>
</comment>
<dbReference type="EMBL" id="JBHSRS010000084">
    <property type="protein sequence ID" value="MFC6284241.1"/>
    <property type="molecule type" value="Genomic_DNA"/>
</dbReference>
<feature type="transmembrane region" description="Helical" evidence="6">
    <location>
        <begin position="128"/>
        <end position="151"/>
    </location>
</feature>
<dbReference type="Proteomes" id="UP001596270">
    <property type="component" value="Unassembled WGS sequence"/>
</dbReference>
<evidence type="ECO:0000256" key="3">
    <source>
        <dbReference type="ARBA" id="ARBA00022692"/>
    </source>
</evidence>
<evidence type="ECO:0000256" key="5">
    <source>
        <dbReference type="ARBA" id="ARBA00023136"/>
    </source>
</evidence>
<reference evidence="9" key="1">
    <citation type="journal article" date="2019" name="Int. J. Syst. Evol. Microbiol.">
        <title>The Global Catalogue of Microorganisms (GCM) 10K type strain sequencing project: providing services to taxonomists for standard genome sequencing and annotation.</title>
        <authorList>
            <consortium name="The Broad Institute Genomics Platform"/>
            <consortium name="The Broad Institute Genome Sequencing Center for Infectious Disease"/>
            <person name="Wu L."/>
            <person name="Ma J."/>
        </authorList>
    </citation>
    <scope>NUCLEOTIDE SEQUENCE [LARGE SCALE GENOMIC DNA]</scope>
    <source>
        <strain evidence="9">CCUG 39402</strain>
    </source>
</reference>
<dbReference type="Gene3D" id="1.20.1250.20">
    <property type="entry name" value="MFS general substrate transporter like domains"/>
    <property type="match status" value="1"/>
</dbReference>
<feature type="transmembrane region" description="Helical" evidence="6">
    <location>
        <begin position="290"/>
        <end position="309"/>
    </location>
</feature>
<keyword evidence="2" id="KW-1003">Cell membrane</keyword>
<feature type="transmembrane region" description="Helical" evidence="6">
    <location>
        <begin position="70"/>
        <end position="89"/>
    </location>
</feature>
<gene>
    <name evidence="8" type="ORF">ACFQND_23685</name>
</gene>
<evidence type="ECO:0000256" key="6">
    <source>
        <dbReference type="SAM" id="Phobius"/>
    </source>
</evidence>
<feature type="transmembrane region" description="Helical" evidence="6">
    <location>
        <begin position="321"/>
        <end position="346"/>
    </location>
</feature>
<feature type="transmembrane region" description="Helical" evidence="6">
    <location>
        <begin position="157"/>
        <end position="182"/>
    </location>
</feature>
<keyword evidence="5 6" id="KW-0472">Membrane</keyword>
<comment type="caution">
    <text evidence="8">The sequence shown here is derived from an EMBL/GenBank/DDBJ whole genome shotgun (WGS) entry which is preliminary data.</text>
</comment>
<name>A0ABW1U6E1_9BURK</name>
<dbReference type="PANTHER" id="PTHR43124:SF10">
    <property type="entry name" value="PURINE EFFLUX PUMP PBUE"/>
    <property type="match status" value="1"/>
</dbReference>
<dbReference type="PROSITE" id="PS50850">
    <property type="entry name" value="MFS"/>
    <property type="match status" value="1"/>
</dbReference>
<dbReference type="InterPro" id="IPR036259">
    <property type="entry name" value="MFS_trans_sf"/>
</dbReference>
<protein>
    <submittedName>
        <fullName evidence="8">MFS transporter</fullName>
    </submittedName>
</protein>
<evidence type="ECO:0000256" key="1">
    <source>
        <dbReference type="ARBA" id="ARBA00004651"/>
    </source>
</evidence>
<sequence>MPRILYFFALCNLVIGSSAFVLGGILQPVGAALGISVAAAGQVMTAYAVATAVLAPVLIILTAKWSRKRAIQLALGFFTLGGLVSALAPDLTTLLLGRVLMGAGAMFSAAASALAVSMVPPALRGRALSITFLGMSISYAVGLPMGAWLGLEYGWRVPVWLSAGASLAVLLAASWLIPASMASAGSSFAGFRAAARQGAVLRVWLRTLLFFIAIFSVFAYVGPVLLTLNPMSSTQLSVTLAVFGLAGVAGTLVGGWANDRFGALKTILVQLAVLTSTMCLLPLTAGNVPATLATLVAWGIAGFGLMAPQQSRLASLSPAQAPLLLSLNGSMLYIGTALGAVISGALIDSVGFAHLGWVGAPFGLLAILTLVFDRAPAACPAVPNPS</sequence>
<proteinExistence type="predicted"/>
<dbReference type="InterPro" id="IPR050189">
    <property type="entry name" value="MFS_Efflux_Transporters"/>
</dbReference>
<evidence type="ECO:0000259" key="7">
    <source>
        <dbReference type="PROSITE" id="PS50850"/>
    </source>
</evidence>
<feature type="domain" description="Major facilitator superfamily (MFS) profile" evidence="7">
    <location>
        <begin position="4"/>
        <end position="378"/>
    </location>
</feature>
<dbReference type="RefSeq" id="WP_371439998.1">
    <property type="nucleotide sequence ID" value="NZ_JBHSRS010000084.1"/>
</dbReference>
<accession>A0ABW1U6E1</accession>
<feature type="transmembrane region" description="Helical" evidence="6">
    <location>
        <begin position="352"/>
        <end position="372"/>
    </location>
</feature>
<keyword evidence="9" id="KW-1185">Reference proteome</keyword>
<evidence type="ECO:0000313" key="8">
    <source>
        <dbReference type="EMBL" id="MFC6284241.1"/>
    </source>
</evidence>
<dbReference type="InterPro" id="IPR020846">
    <property type="entry name" value="MFS_dom"/>
</dbReference>
<keyword evidence="4 6" id="KW-1133">Transmembrane helix</keyword>
<dbReference type="CDD" id="cd17324">
    <property type="entry name" value="MFS_NepI_like"/>
    <property type="match status" value="1"/>
</dbReference>
<feature type="transmembrane region" description="Helical" evidence="6">
    <location>
        <begin position="238"/>
        <end position="257"/>
    </location>
</feature>
<evidence type="ECO:0000313" key="9">
    <source>
        <dbReference type="Proteomes" id="UP001596270"/>
    </source>
</evidence>
<dbReference type="Pfam" id="PF07690">
    <property type="entry name" value="MFS_1"/>
    <property type="match status" value="1"/>
</dbReference>
<feature type="transmembrane region" description="Helical" evidence="6">
    <location>
        <begin position="203"/>
        <end position="226"/>
    </location>
</feature>
<organism evidence="8 9">
    <name type="scientific">Polaromonas aquatica</name>
    <dbReference type="NCBI Taxonomy" id="332657"/>
    <lineage>
        <taxon>Bacteria</taxon>
        <taxon>Pseudomonadati</taxon>
        <taxon>Pseudomonadota</taxon>
        <taxon>Betaproteobacteria</taxon>
        <taxon>Burkholderiales</taxon>
        <taxon>Comamonadaceae</taxon>
        <taxon>Polaromonas</taxon>
    </lineage>
</organism>
<feature type="transmembrane region" description="Helical" evidence="6">
    <location>
        <begin position="95"/>
        <end position="116"/>
    </location>
</feature>